<dbReference type="Pfam" id="PF00535">
    <property type="entry name" value="Glycos_transf_2"/>
    <property type="match status" value="1"/>
</dbReference>
<gene>
    <name evidence="14" type="ORF">A2704_04635</name>
</gene>
<comment type="similarity">
    <text evidence="3">Belongs to the glycosyltransferase 2 family.</text>
</comment>
<dbReference type="EC" id="2.4.1.117" evidence="4"/>
<dbReference type="Proteomes" id="UP000176445">
    <property type="component" value="Unassembled WGS sequence"/>
</dbReference>
<reference evidence="14 15" key="1">
    <citation type="journal article" date="2016" name="Nat. Commun.">
        <title>Thousands of microbial genomes shed light on interconnected biogeochemical processes in an aquifer system.</title>
        <authorList>
            <person name="Anantharaman K."/>
            <person name="Brown C.T."/>
            <person name="Hug L.A."/>
            <person name="Sharon I."/>
            <person name="Castelle C.J."/>
            <person name="Probst A.J."/>
            <person name="Thomas B.C."/>
            <person name="Singh A."/>
            <person name="Wilkins M.J."/>
            <person name="Karaoz U."/>
            <person name="Brodie E.L."/>
            <person name="Williams K.H."/>
            <person name="Hubbard S.S."/>
            <person name="Banfield J.F."/>
        </authorList>
    </citation>
    <scope>NUCLEOTIDE SEQUENCE [LARGE SCALE GENOMIC DNA]</scope>
</reference>
<evidence type="ECO:0000256" key="8">
    <source>
        <dbReference type="ARBA" id="ARBA00022824"/>
    </source>
</evidence>
<sequence>MFLSVVIPAYNEAVIIERTIDTIVAYFAKKNFEFEVIVVDDGSTDETAARAHEASQRIPNVRVIRLSKNQGKGGAVKAGALASRGEWMLFLDADLSTQPMEFEKFVPYLATHDIVIGSRCLPGSVITVHQPWSREILGRLLNKLFRVVSHVPFADTQCGFKLFHQRTKSLFQEQVLTRWLFEVEVLYMAIKQNFRIQEIPISWAHDRHSSVKLSDGLRILYDLWTIRRIH</sequence>
<comment type="catalytic activity">
    <reaction evidence="12">
        <text>a di-trans,poly-cis-dolichyl phosphate + UDP-alpha-D-glucose = a di-trans,poly-cis-dolichyl beta-D-glucosyl phosphate + UDP</text>
        <dbReference type="Rhea" id="RHEA:15401"/>
        <dbReference type="Rhea" id="RHEA-COMP:19498"/>
        <dbReference type="Rhea" id="RHEA-COMP:19502"/>
        <dbReference type="ChEBI" id="CHEBI:57525"/>
        <dbReference type="ChEBI" id="CHEBI:57683"/>
        <dbReference type="ChEBI" id="CHEBI:58223"/>
        <dbReference type="ChEBI" id="CHEBI:58885"/>
        <dbReference type="EC" id="2.4.1.117"/>
    </reaction>
    <physiologicalReaction direction="left-to-right" evidence="12">
        <dbReference type="Rhea" id="RHEA:15402"/>
    </physiologicalReaction>
</comment>
<evidence type="ECO:0000256" key="1">
    <source>
        <dbReference type="ARBA" id="ARBA00004389"/>
    </source>
</evidence>
<dbReference type="PANTHER" id="PTHR10859:SF91">
    <property type="entry name" value="DOLICHYL-PHOSPHATE BETA-GLUCOSYLTRANSFERASE"/>
    <property type="match status" value="1"/>
</dbReference>
<dbReference type="SUPFAM" id="SSF53448">
    <property type="entry name" value="Nucleotide-diphospho-sugar transferases"/>
    <property type="match status" value="1"/>
</dbReference>
<keyword evidence="8" id="KW-0256">Endoplasmic reticulum</keyword>
<evidence type="ECO:0000313" key="15">
    <source>
        <dbReference type="Proteomes" id="UP000176445"/>
    </source>
</evidence>
<dbReference type="InterPro" id="IPR029044">
    <property type="entry name" value="Nucleotide-diphossugar_trans"/>
</dbReference>
<keyword evidence="6" id="KW-0808">Transferase</keyword>
<comment type="caution">
    <text evidence="14">The sequence shown here is derived from an EMBL/GenBank/DDBJ whole genome shotgun (WGS) entry which is preliminary data.</text>
</comment>
<evidence type="ECO:0000256" key="11">
    <source>
        <dbReference type="ARBA" id="ARBA00023136"/>
    </source>
</evidence>
<comment type="subcellular location">
    <subcellularLocation>
        <location evidence="1">Endoplasmic reticulum membrane</location>
        <topology evidence="1">Single-pass membrane protein</topology>
    </subcellularLocation>
</comment>
<organism evidence="14 15">
    <name type="scientific">Candidatus Kaiserbacteria bacterium RIFCSPHIGHO2_01_FULL_54_36b</name>
    <dbReference type="NCBI Taxonomy" id="1798483"/>
    <lineage>
        <taxon>Bacteria</taxon>
        <taxon>Candidatus Kaiseribacteriota</taxon>
    </lineage>
</organism>
<dbReference type="PANTHER" id="PTHR10859">
    <property type="entry name" value="GLYCOSYL TRANSFERASE"/>
    <property type="match status" value="1"/>
</dbReference>
<keyword evidence="5" id="KW-0328">Glycosyltransferase</keyword>
<comment type="pathway">
    <text evidence="2">Protein modification; protein glycosylation.</text>
</comment>
<dbReference type="InterPro" id="IPR001173">
    <property type="entry name" value="Glyco_trans_2-like"/>
</dbReference>
<dbReference type="Gene3D" id="3.90.550.10">
    <property type="entry name" value="Spore Coat Polysaccharide Biosynthesis Protein SpsA, Chain A"/>
    <property type="match status" value="1"/>
</dbReference>
<accession>A0A1F6CR09</accession>
<feature type="domain" description="Glycosyltransferase 2-like" evidence="13">
    <location>
        <begin position="4"/>
        <end position="124"/>
    </location>
</feature>
<name>A0A1F6CR09_9BACT</name>
<keyword evidence="9" id="KW-0735">Signal-anchor</keyword>
<evidence type="ECO:0000256" key="10">
    <source>
        <dbReference type="ARBA" id="ARBA00022989"/>
    </source>
</evidence>
<keyword evidence="10" id="KW-1133">Transmembrane helix</keyword>
<evidence type="ECO:0000256" key="7">
    <source>
        <dbReference type="ARBA" id="ARBA00022692"/>
    </source>
</evidence>
<evidence type="ECO:0000259" key="13">
    <source>
        <dbReference type="Pfam" id="PF00535"/>
    </source>
</evidence>
<dbReference type="EMBL" id="MFKW01000028">
    <property type="protein sequence ID" value="OGG51471.1"/>
    <property type="molecule type" value="Genomic_DNA"/>
</dbReference>
<evidence type="ECO:0000256" key="9">
    <source>
        <dbReference type="ARBA" id="ARBA00022968"/>
    </source>
</evidence>
<keyword evidence="11" id="KW-0472">Membrane</keyword>
<dbReference type="CDD" id="cd04188">
    <property type="entry name" value="DPG_synthase"/>
    <property type="match status" value="1"/>
</dbReference>
<dbReference type="GO" id="GO:0006487">
    <property type="term" value="P:protein N-linked glycosylation"/>
    <property type="evidence" value="ECO:0007669"/>
    <property type="project" value="TreeGrafter"/>
</dbReference>
<keyword evidence="7" id="KW-0812">Transmembrane</keyword>
<protein>
    <recommendedName>
        <fullName evidence="4">dolichyl-phosphate beta-glucosyltransferase</fullName>
        <ecNumber evidence="4">2.4.1.117</ecNumber>
    </recommendedName>
</protein>
<evidence type="ECO:0000256" key="6">
    <source>
        <dbReference type="ARBA" id="ARBA00022679"/>
    </source>
</evidence>
<dbReference type="GO" id="GO:0004581">
    <property type="term" value="F:dolichyl-phosphate beta-glucosyltransferase activity"/>
    <property type="evidence" value="ECO:0007669"/>
    <property type="project" value="UniProtKB-EC"/>
</dbReference>
<evidence type="ECO:0000256" key="2">
    <source>
        <dbReference type="ARBA" id="ARBA00004922"/>
    </source>
</evidence>
<evidence type="ECO:0000256" key="4">
    <source>
        <dbReference type="ARBA" id="ARBA00012583"/>
    </source>
</evidence>
<evidence type="ECO:0000256" key="5">
    <source>
        <dbReference type="ARBA" id="ARBA00022676"/>
    </source>
</evidence>
<evidence type="ECO:0000256" key="12">
    <source>
        <dbReference type="ARBA" id="ARBA00045097"/>
    </source>
</evidence>
<proteinExistence type="inferred from homology"/>
<evidence type="ECO:0000256" key="3">
    <source>
        <dbReference type="ARBA" id="ARBA00006739"/>
    </source>
</evidence>
<dbReference type="AlphaFoldDB" id="A0A1F6CR09"/>
<dbReference type="InterPro" id="IPR035518">
    <property type="entry name" value="DPG_synthase"/>
</dbReference>
<evidence type="ECO:0000313" key="14">
    <source>
        <dbReference type="EMBL" id="OGG51471.1"/>
    </source>
</evidence>